<keyword evidence="2" id="KW-1185">Reference proteome</keyword>
<dbReference type="CDD" id="cd05250">
    <property type="entry name" value="CC3_like_SDR_a"/>
    <property type="match status" value="1"/>
</dbReference>
<gene>
    <name evidence="1" type="ORF">ACE5IX_06060</name>
</gene>
<dbReference type="Gene3D" id="3.40.50.720">
    <property type="entry name" value="NAD(P)-binding Rossmann-like Domain"/>
    <property type="match status" value="1"/>
</dbReference>
<sequence>MNNRIGIIAGATGLVGGELLQELLIDPTWSKVYVLVRRPLEWSHPKLETILIDWDRFPALPAGITDAFCCLGTTISQAGSKENFRKVDYEYAVSYAKAAKNAGADSFHIVTALGSDPHSLIFYNRVKGEAETEIRKIGFSSLGIFRPSLLDGDRKEFRLGEKIGQVLAILINPLLFGPIRKYRSIQGKTVAKAMLNLAWSGKKGTFLVESDRIQVLGTSSARSNLDSILR</sequence>
<evidence type="ECO:0000313" key="1">
    <source>
        <dbReference type="EMBL" id="MFB5736062.1"/>
    </source>
</evidence>
<proteinExistence type="predicted"/>
<reference evidence="1 2" key="1">
    <citation type="submission" date="2024-09" db="EMBL/GenBank/DDBJ databases">
        <title>Taxonomic and Genotyping Characterization of Leptospira Strains isolated from Multiple Sources in Colombia highlights the importance of intermediate species.</title>
        <authorList>
            <person name="Torres Higuera L."/>
            <person name="Rojas Tapias D."/>
            <person name="Jimenez Velasquez S."/>
            <person name="Renjifo Ibanez C."/>
        </authorList>
    </citation>
    <scope>NUCLEOTIDE SEQUENCE [LARGE SCALE GENOMIC DNA]</scope>
    <source>
        <strain evidence="1 2">Lep080</strain>
    </source>
</reference>
<organism evidence="1 2">
    <name type="scientific">Leptospira wolffii</name>
    <dbReference type="NCBI Taxonomy" id="409998"/>
    <lineage>
        <taxon>Bacteria</taxon>
        <taxon>Pseudomonadati</taxon>
        <taxon>Spirochaetota</taxon>
        <taxon>Spirochaetia</taxon>
        <taxon>Leptospirales</taxon>
        <taxon>Leptospiraceae</taxon>
        <taxon>Leptospira</taxon>
    </lineage>
</organism>
<dbReference type="PANTHER" id="PTHR14097:SF7">
    <property type="entry name" value="OXIDOREDUCTASE HTATIP2"/>
    <property type="match status" value="1"/>
</dbReference>
<dbReference type="InterPro" id="IPR036291">
    <property type="entry name" value="NAD(P)-bd_dom_sf"/>
</dbReference>
<dbReference type="EMBL" id="JBHILJ010000002">
    <property type="protein sequence ID" value="MFB5736062.1"/>
    <property type="molecule type" value="Genomic_DNA"/>
</dbReference>
<dbReference type="PANTHER" id="PTHR14097">
    <property type="entry name" value="OXIDOREDUCTASE HTATIP2"/>
    <property type="match status" value="1"/>
</dbReference>
<accession>A0ABV5BLT5</accession>
<protein>
    <submittedName>
        <fullName evidence="1">Oxidoreductase</fullName>
    </submittedName>
</protein>
<evidence type="ECO:0000313" key="2">
    <source>
        <dbReference type="Proteomes" id="UP001580391"/>
    </source>
</evidence>
<dbReference type="RefSeq" id="WP_375516788.1">
    <property type="nucleotide sequence ID" value="NZ_JBHILI010000002.1"/>
</dbReference>
<name>A0ABV5BLT5_9LEPT</name>
<dbReference type="SUPFAM" id="SSF51735">
    <property type="entry name" value="NAD(P)-binding Rossmann-fold domains"/>
    <property type="match status" value="1"/>
</dbReference>
<comment type="caution">
    <text evidence="1">The sequence shown here is derived from an EMBL/GenBank/DDBJ whole genome shotgun (WGS) entry which is preliminary data.</text>
</comment>
<dbReference type="Proteomes" id="UP001580391">
    <property type="component" value="Unassembled WGS sequence"/>
</dbReference>